<feature type="compositionally biased region" description="Low complexity" evidence="10">
    <location>
        <begin position="56"/>
        <end position="67"/>
    </location>
</feature>
<dbReference type="InterPro" id="IPR006312">
    <property type="entry name" value="TatA/E"/>
</dbReference>
<dbReference type="InterPro" id="IPR003369">
    <property type="entry name" value="TatA/B/E"/>
</dbReference>
<dbReference type="HAMAP" id="MF_00236">
    <property type="entry name" value="TatA_E"/>
    <property type="match status" value="1"/>
</dbReference>
<organism evidence="11">
    <name type="scientific">Paenibacillus sp. SYP-B3998</name>
    <dbReference type="NCBI Taxonomy" id="2678564"/>
    <lineage>
        <taxon>Bacteria</taxon>
        <taxon>Bacillati</taxon>
        <taxon>Bacillota</taxon>
        <taxon>Bacilli</taxon>
        <taxon>Bacillales</taxon>
        <taxon>Paenibacillaceae</taxon>
        <taxon>Paenibacillus</taxon>
    </lineage>
</organism>
<evidence type="ECO:0000256" key="4">
    <source>
        <dbReference type="ARBA" id="ARBA00022692"/>
    </source>
</evidence>
<evidence type="ECO:0000256" key="1">
    <source>
        <dbReference type="ARBA" id="ARBA00004162"/>
    </source>
</evidence>
<evidence type="ECO:0000256" key="2">
    <source>
        <dbReference type="ARBA" id="ARBA00022448"/>
    </source>
</evidence>
<dbReference type="RefSeq" id="WP_163947291.1">
    <property type="nucleotide sequence ID" value="NZ_JAAIKC010000004.1"/>
</dbReference>
<dbReference type="Gene3D" id="1.20.5.3310">
    <property type="match status" value="1"/>
</dbReference>
<reference evidence="11" key="1">
    <citation type="submission" date="2020-02" db="EMBL/GenBank/DDBJ databases">
        <authorList>
            <person name="Shen X.-R."/>
            <person name="Zhang Y.-X."/>
        </authorList>
    </citation>
    <scope>NUCLEOTIDE SEQUENCE</scope>
    <source>
        <strain evidence="11">SYP-B3998</strain>
    </source>
</reference>
<feature type="region of interest" description="Disordered" evidence="10">
    <location>
        <begin position="51"/>
        <end position="114"/>
    </location>
</feature>
<evidence type="ECO:0000256" key="9">
    <source>
        <dbReference type="HAMAP-Rule" id="MF_00236"/>
    </source>
</evidence>
<dbReference type="PRINTS" id="PR01506">
    <property type="entry name" value="TATBPROTEIN"/>
</dbReference>
<feature type="transmembrane region" description="Helical" evidence="9">
    <location>
        <begin position="6"/>
        <end position="22"/>
    </location>
</feature>
<dbReference type="AlphaFoldDB" id="A0A6G3ZYD3"/>
<sequence>MFQNIGFTEILLIAIVALVLFGPQKLPEIGRAVGRTISEFKKGTRELLSDKPLVQPAAETPANPTATQSAAESEVIPAAIHESNVSAASAASNAEPEASTAEPASRSNTRRLPD</sequence>
<comment type="subcellular location">
    <subcellularLocation>
        <location evidence="1 9">Cell membrane</location>
        <topology evidence="1 9">Single-pass membrane protein</topology>
    </subcellularLocation>
</comment>
<dbReference type="NCBIfam" id="NF011430">
    <property type="entry name" value="PRK14861.1"/>
    <property type="match status" value="1"/>
</dbReference>
<dbReference type="GO" id="GO:0033281">
    <property type="term" value="C:TAT protein transport complex"/>
    <property type="evidence" value="ECO:0007669"/>
    <property type="project" value="UniProtKB-UniRule"/>
</dbReference>
<gene>
    <name evidence="9 11" type="primary">tatA</name>
    <name evidence="11" type="ORF">GK047_13685</name>
</gene>
<evidence type="ECO:0000256" key="10">
    <source>
        <dbReference type="SAM" id="MobiDB-lite"/>
    </source>
</evidence>
<keyword evidence="4 9" id="KW-0812">Transmembrane</keyword>
<accession>A0A6G3ZYD3</accession>
<keyword evidence="5 9" id="KW-0653">Protein transport</keyword>
<dbReference type="GO" id="GO:0043953">
    <property type="term" value="P:protein transport by the Tat complex"/>
    <property type="evidence" value="ECO:0007669"/>
    <property type="project" value="UniProtKB-UniRule"/>
</dbReference>
<name>A0A6G3ZYD3_9BACL</name>
<evidence type="ECO:0000256" key="5">
    <source>
        <dbReference type="ARBA" id="ARBA00022927"/>
    </source>
</evidence>
<keyword evidence="6 9" id="KW-1133">Transmembrane helix</keyword>
<feature type="compositionally biased region" description="Low complexity" evidence="10">
    <location>
        <begin position="82"/>
        <end position="105"/>
    </location>
</feature>
<evidence type="ECO:0000256" key="7">
    <source>
        <dbReference type="ARBA" id="ARBA00023010"/>
    </source>
</evidence>
<dbReference type="GO" id="GO:0008320">
    <property type="term" value="F:protein transmembrane transporter activity"/>
    <property type="evidence" value="ECO:0007669"/>
    <property type="project" value="UniProtKB-UniRule"/>
</dbReference>
<comment type="caution">
    <text evidence="11">The sequence shown here is derived from an EMBL/GenBank/DDBJ whole genome shotgun (WGS) entry which is preliminary data.</text>
</comment>
<keyword evidence="2 9" id="KW-0813">Transport</keyword>
<evidence type="ECO:0000256" key="6">
    <source>
        <dbReference type="ARBA" id="ARBA00022989"/>
    </source>
</evidence>
<protein>
    <recommendedName>
        <fullName evidence="9">Sec-independent protein translocase protein TatA</fullName>
    </recommendedName>
</protein>
<keyword evidence="8 9" id="KW-0472">Membrane</keyword>
<evidence type="ECO:0000313" key="11">
    <source>
        <dbReference type="EMBL" id="NEW07058.1"/>
    </source>
</evidence>
<comment type="subunit">
    <text evidence="9">Forms a complex with TatC.</text>
</comment>
<evidence type="ECO:0000256" key="3">
    <source>
        <dbReference type="ARBA" id="ARBA00022475"/>
    </source>
</evidence>
<dbReference type="EMBL" id="JAAIKC010000004">
    <property type="protein sequence ID" value="NEW07058.1"/>
    <property type="molecule type" value="Genomic_DNA"/>
</dbReference>
<evidence type="ECO:0000256" key="8">
    <source>
        <dbReference type="ARBA" id="ARBA00023136"/>
    </source>
</evidence>
<keyword evidence="3 9" id="KW-1003">Cell membrane</keyword>
<comment type="function">
    <text evidence="9">Part of the twin-arginine translocation (Tat) system that transports large folded proteins containing a characteristic twin-arginine motif in their signal peptide across membranes. TatA could form the protein-conducting channel of the Tat system.</text>
</comment>
<keyword evidence="7 9" id="KW-0811">Translocation</keyword>
<dbReference type="Pfam" id="PF02416">
    <property type="entry name" value="TatA_B_E"/>
    <property type="match status" value="1"/>
</dbReference>
<proteinExistence type="inferred from homology"/>
<dbReference type="PANTHER" id="PTHR42982:SF1">
    <property type="entry name" value="SEC-INDEPENDENT PROTEIN TRANSLOCASE PROTEIN TATA"/>
    <property type="match status" value="1"/>
</dbReference>
<dbReference type="NCBIfam" id="TIGR01411">
    <property type="entry name" value="tatAE"/>
    <property type="match status" value="1"/>
</dbReference>
<comment type="similarity">
    <text evidence="9">Belongs to the TatA/E family.</text>
</comment>
<dbReference type="PANTHER" id="PTHR42982">
    <property type="entry name" value="SEC-INDEPENDENT PROTEIN TRANSLOCASE PROTEIN TATA"/>
    <property type="match status" value="1"/>
</dbReference>